<evidence type="ECO:0000313" key="1">
    <source>
        <dbReference type="EMBL" id="PZT47442.1"/>
    </source>
</evidence>
<name>A0A2W6MSP6_9HELI</name>
<evidence type="ECO:0008006" key="3">
    <source>
        <dbReference type="Google" id="ProtNLM"/>
    </source>
</evidence>
<dbReference type="EMBL" id="NBIU01000034">
    <property type="protein sequence ID" value="PZT47442.1"/>
    <property type="molecule type" value="Genomic_DNA"/>
</dbReference>
<dbReference type="SUPFAM" id="SSF63418">
    <property type="entry name" value="MurE/MurF N-terminal domain"/>
    <property type="match status" value="1"/>
</dbReference>
<dbReference type="Proteomes" id="UP000249746">
    <property type="component" value="Unassembled WGS sequence"/>
</dbReference>
<reference evidence="1 2" key="1">
    <citation type="submission" date="2017-03" db="EMBL/GenBank/DDBJ databases">
        <title>Genomic and clinical evidence uncovers the enterohepatic species Helicobacter valdiviensis as a potential human intestinal pathogen.</title>
        <authorList>
            <person name="Fresia P."/>
            <person name="Jara R."/>
            <person name="Sierra R."/>
            <person name="Ferres I."/>
            <person name="Greif G."/>
            <person name="Iraola G."/>
            <person name="Collado L."/>
        </authorList>
    </citation>
    <scope>NUCLEOTIDE SEQUENCE [LARGE SCALE GENOMIC DNA]</scope>
    <source>
        <strain evidence="1 2">WBE14</strain>
    </source>
</reference>
<dbReference type="OrthoDB" id="5338390at2"/>
<dbReference type="InterPro" id="IPR035911">
    <property type="entry name" value="MurE/MurF_N"/>
</dbReference>
<gene>
    <name evidence="1" type="ORF">B6S12_09015</name>
</gene>
<organism evidence="1 2">
    <name type="scientific">Helicobacter valdiviensis</name>
    <dbReference type="NCBI Taxonomy" id="1458358"/>
    <lineage>
        <taxon>Bacteria</taxon>
        <taxon>Pseudomonadati</taxon>
        <taxon>Campylobacterota</taxon>
        <taxon>Epsilonproteobacteria</taxon>
        <taxon>Campylobacterales</taxon>
        <taxon>Helicobacteraceae</taxon>
        <taxon>Helicobacter</taxon>
    </lineage>
</organism>
<sequence length="355" mass="41802">MKKKTMEVGVNEIVEIAYGTLLNQPSISYFTNICDDLLEVREGTLFVAKEEKDIQEAIQKGAFGILFSGDFAMKDEEVAWISVEDIEFSLLRILRHYIMIHNILFFSLKLDEYEILDSILVHKKNYACVNGSLITLIQKVIKGECSHIFYLNTNERLYEIVKEVHILDKIKLSEEEYSFKLISYSLFSMKILYGHTQSLEYTIPIPRLFIQSFAKVLSLVENYSLEIKLENIAMLSNFNPLYIDNKGFLATFGSTNQVLISTEDVKLYEQFLAYFNLYAKWARLLFFVPNQYKEIFKPYLDVRFYYNKEELFEKLSCEKYNFAIILGVDSKILEEHYTHNEKQTDLFEFFNEEKE</sequence>
<accession>A0A2W6MSP6</accession>
<dbReference type="AlphaFoldDB" id="A0A2W6MSP6"/>
<comment type="caution">
    <text evidence="1">The sequence shown here is derived from an EMBL/GenBank/DDBJ whole genome shotgun (WGS) entry which is preliminary data.</text>
</comment>
<evidence type="ECO:0000313" key="2">
    <source>
        <dbReference type="Proteomes" id="UP000249746"/>
    </source>
</evidence>
<keyword evidence="2" id="KW-1185">Reference proteome</keyword>
<dbReference type="RefSeq" id="WP_111230472.1">
    <property type="nucleotide sequence ID" value="NZ_NBIU01000034.1"/>
</dbReference>
<proteinExistence type="predicted"/>
<protein>
    <recommendedName>
        <fullName evidence="3">Ferrochelatase</fullName>
    </recommendedName>
</protein>